<keyword evidence="5" id="KW-0378">Hydrolase</keyword>
<dbReference type="GO" id="GO:0016787">
    <property type="term" value="F:hydrolase activity"/>
    <property type="evidence" value="ECO:0007669"/>
    <property type="project" value="UniProtKB-KW"/>
</dbReference>
<proteinExistence type="inferred from homology"/>
<evidence type="ECO:0000313" key="6">
    <source>
        <dbReference type="Proteomes" id="UP000674084"/>
    </source>
</evidence>
<dbReference type="Gene3D" id="3.40.1080.10">
    <property type="entry name" value="Glutaconate Coenzyme A-transferase"/>
    <property type="match status" value="1"/>
</dbReference>
<reference evidence="5 6" key="1">
    <citation type="submission" date="2021-04" db="EMBL/GenBank/DDBJ databases">
        <title>Whole-genome sequencing of Saccharopolyspora endophytica KCTC 19397.</title>
        <authorList>
            <person name="Ay H."/>
            <person name="Saygin H."/>
            <person name="Sahin N."/>
        </authorList>
    </citation>
    <scope>NUCLEOTIDE SEQUENCE [LARGE SCALE GENOMIC DNA]</scope>
    <source>
        <strain evidence="5 6">KCTC 19397</strain>
    </source>
</reference>
<dbReference type="Gene3D" id="3.30.750.70">
    <property type="entry name" value="4-hydroxybutyrate coenzyme like domains"/>
    <property type="match status" value="1"/>
</dbReference>
<organism evidence="5 6">
    <name type="scientific">Saccharopolyspora endophytica</name>
    <dbReference type="NCBI Taxonomy" id="543886"/>
    <lineage>
        <taxon>Bacteria</taxon>
        <taxon>Bacillati</taxon>
        <taxon>Actinomycetota</taxon>
        <taxon>Actinomycetes</taxon>
        <taxon>Pseudonocardiales</taxon>
        <taxon>Pseudonocardiaceae</taxon>
        <taxon>Saccharopolyspora</taxon>
    </lineage>
</organism>
<protein>
    <submittedName>
        <fullName evidence="5">Acetyl-CoA hydrolase/transferase family protein</fullName>
    </submittedName>
</protein>
<dbReference type="SUPFAM" id="SSF100950">
    <property type="entry name" value="NagB/RpiA/CoA transferase-like"/>
    <property type="match status" value="2"/>
</dbReference>
<dbReference type="Gene3D" id="3.40.1080.20">
    <property type="entry name" value="Acetyl-CoA hydrolase/transferase C-terminal domain"/>
    <property type="match status" value="1"/>
</dbReference>
<comment type="caution">
    <text evidence="5">The sequence shown here is derived from an EMBL/GenBank/DDBJ whole genome shotgun (WGS) entry which is preliminary data.</text>
</comment>
<evidence type="ECO:0000313" key="5">
    <source>
        <dbReference type="EMBL" id="MBQ0923508.1"/>
    </source>
</evidence>
<feature type="domain" description="Acetyl-CoA hydrolase/transferase N-terminal" evidence="3">
    <location>
        <begin position="71"/>
        <end position="152"/>
    </location>
</feature>
<evidence type="ECO:0000259" key="4">
    <source>
        <dbReference type="Pfam" id="PF13336"/>
    </source>
</evidence>
<dbReference type="RefSeq" id="WP_210968952.1">
    <property type="nucleotide sequence ID" value="NZ_JAGPXE010000002.1"/>
</dbReference>
<keyword evidence="6" id="KW-1185">Reference proteome</keyword>
<evidence type="ECO:0000259" key="3">
    <source>
        <dbReference type="Pfam" id="PF02550"/>
    </source>
</evidence>
<dbReference type="Proteomes" id="UP000674084">
    <property type="component" value="Unassembled WGS sequence"/>
</dbReference>
<dbReference type="InterPro" id="IPR026888">
    <property type="entry name" value="AcetylCoA_hyd_C"/>
</dbReference>
<sequence length="413" mass="43838">MVDLAAHVRPGDGIWWSQTSAEPTPLVHVLLDSVAEIGPVRAFCGLTWDKRLTTELPEQIALSSYGGLGELRKLAKRGRVDVVPCHYSALPRMFAEGRLPNDVGFVQVSPPDAEGLCSLGVGVDYVADAIEHTPVLIGEINQRMPRTYGAPRVPMERFAAVVETDRPLPEAPDRTADDVERAIARNVASLVEDRDTIQLGVGSLPSAVLDCLTEHNDLGVHSGMVSDGIARLVEKGVITGSYKEIDTGSVVTGAALGSNELYTGLPGLPIEFRPASYTHSPAVLAKLSGLVSINSAIEVDLTGQVGSEMRKGTYIGAIGGQVDFSRAASLTGARSIITLRAASRSSSNIRPVLDGPVTTGRSDVDYVVTEHGIAELRGCDLTERARRLIAVAAPEHRAELEKSLGDGKAGTNR</sequence>
<dbReference type="PANTHER" id="PTHR21432:SF20">
    <property type="entry name" value="ACETYL-COA HYDROLASE"/>
    <property type="match status" value="1"/>
</dbReference>
<dbReference type="InterPro" id="IPR037171">
    <property type="entry name" value="NagB/RpiA_transferase-like"/>
</dbReference>
<gene>
    <name evidence="5" type="ORF">KBO27_06110</name>
</gene>
<accession>A0ABS5DB77</accession>
<dbReference type="InterPro" id="IPR038460">
    <property type="entry name" value="AcetylCoA_hyd_C_sf"/>
</dbReference>
<dbReference type="PANTHER" id="PTHR21432">
    <property type="entry name" value="ACETYL-COA HYDROLASE-RELATED"/>
    <property type="match status" value="1"/>
</dbReference>
<evidence type="ECO:0000256" key="1">
    <source>
        <dbReference type="ARBA" id="ARBA00009632"/>
    </source>
</evidence>
<name>A0ABS5DB77_9PSEU</name>
<keyword evidence="2" id="KW-0808">Transferase</keyword>
<dbReference type="Pfam" id="PF13336">
    <property type="entry name" value="AcetylCoA_hyd_C"/>
    <property type="match status" value="1"/>
</dbReference>
<dbReference type="InterPro" id="IPR046433">
    <property type="entry name" value="ActCoA_hydro"/>
</dbReference>
<evidence type="ECO:0000256" key="2">
    <source>
        <dbReference type="ARBA" id="ARBA00022679"/>
    </source>
</evidence>
<dbReference type="EMBL" id="JAGPXE010000002">
    <property type="protein sequence ID" value="MBQ0923508.1"/>
    <property type="molecule type" value="Genomic_DNA"/>
</dbReference>
<dbReference type="Pfam" id="PF02550">
    <property type="entry name" value="AcetylCoA_hydro"/>
    <property type="match status" value="1"/>
</dbReference>
<feature type="domain" description="Acetyl-CoA hydrolase/transferase C-terminal" evidence="4">
    <location>
        <begin position="257"/>
        <end position="403"/>
    </location>
</feature>
<comment type="similarity">
    <text evidence="1">Belongs to the acetyl-CoA hydrolase/transferase family.</text>
</comment>
<dbReference type="InterPro" id="IPR003702">
    <property type="entry name" value="ActCoA_hydro_N"/>
</dbReference>